<keyword evidence="1" id="KW-0175">Coiled coil</keyword>
<feature type="coiled-coil region" evidence="1">
    <location>
        <begin position="199"/>
        <end position="226"/>
    </location>
</feature>
<dbReference type="Proteomes" id="UP000222168">
    <property type="component" value="Unassembled WGS sequence"/>
</dbReference>
<dbReference type="AlphaFoldDB" id="A0A2D0KFM4"/>
<protein>
    <submittedName>
        <fullName evidence="3">Phage capsid scaffolding protein</fullName>
    </submittedName>
</protein>
<dbReference type="InterPro" id="IPR009228">
    <property type="entry name" value="Capsid_scaffold_GpO"/>
</dbReference>
<keyword evidence="4" id="KW-1185">Reference proteome</keyword>
<feature type="region of interest" description="Disordered" evidence="2">
    <location>
        <begin position="267"/>
        <end position="286"/>
    </location>
</feature>
<evidence type="ECO:0000256" key="1">
    <source>
        <dbReference type="SAM" id="Coils"/>
    </source>
</evidence>
<dbReference type="RefSeq" id="WP_099117091.1">
    <property type="nucleotide sequence ID" value="NZ_NJAK01000001.1"/>
</dbReference>
<organism evidence="3 4">
    <name type="scientific">Xenorhabdus ishibashii</name>
    <dbReference type="NCBI Taxonomy" id="1034471"/>
    <lineage>
        <taxon>Bacteria</taxon>
        <taxon>Pseudomonadati</taxon>
        <taxon>Pseudomonadota</taxon>
        <taxon>Gammaproteobacteria</taxon>
        <taxon>Enterobacterales</taxon>
        <taxon>Morganellaceae</taxon>
        <taxon>Xenorhabdus</taxon>
    </lineage>
</organism>
<accession>A0A2D0KFM4</accession>
<evidence type="ECO:0000313" key="4">
    <source>
        <dbReference type="Proteomes" id="UP000222168"/>
    </source>
</evidence>
<reference evidence="3 4" key="1">
    <citation type="journal article" date="2017" name="Nat. Microbiol.">
        <title>Natural product diversity associated with the nematode symbionts Photorhabdus and Xenorhabdus.</title>
        <authorList>
            <person name="Tobias N.J."/>
            <person name="Wolff H."/>
            <person name="Djahanschiri B."/>
            <person name="Grundmann F."/>
            <person name="Kronenwerth M."/>
            <person name="Shi Y.M."/>
            <person name="Simonyi S."/>
            <person name="Grun P."/>
            <person name="Shapiro-Ilan D."/>
            <person name="Pidot S.J."/>
            <person name="Stinear T.P."/>
            <person name="Ebersberger I."/>
            <person name="Bode H.B."/>
        </authorList>
    </citation>
    <scope>NUCLEOTIDE SEQUENCE [LARGE SCALE GENOMIC DNA]</scope>
    <source>
        <strain evidence="3 4">DSM 22670</strain>
    </source>
</reference>
<feature type="compositionally biased region" description="Polar residues" evidence="2">
    <location>
        <begin position="275"/>
        <end position="286"/>
    </location>
</feature>
<proteinExistence type="predicted"/>
<dbReference type="OrthoDB" id="5625143at2"/>
<comment type="caution">
    <text evidence="3">The sequence shown here is derived from an EMBL/GenBank/DDBJ whole genome shotgun (WGS) entry which is preliminary data.</text>
</comment>
<gene>
    <name evidence="3" type="ORF">Xish_01179</name>
</gene>
<evidence type="ECO:0000313" key="3">
    <source>
        <dbReference type="EMBL" id="PHM62017.1"/>
    </source>
</evidence>
<dbReference type="EMBL" id="NJAK01000001">
    <property type="protein sequence ID" value="PHM62017.1"/>
    <property type="molecule type" value="Genomic_DNA"/>
</dbReference>
<evidence type="ECO:0000256" key="2">
    <source>
        <dbReference type="SAM" id="MobiDB-lite"/>
    </source>
</evidence>
<dbReference type="Pfam" id="PF05929">
    <property type="entry name" value="Phage_GPO"/>
    <property type="match status" value="1"/>
</dbReference>
<name>A0A2D0KFM4_9GAMM</name>
<sequence length="286" mass="32023">MSQLMTNWICIAMEGDTVDGRVMEPQWILDAAELYDPQLYTAVIWPEHERWMGAMGEVLAVKAERGDDGLLRLYAQLRPNHRLLDANRDGQLLFTSVEFTPNGNFRGTGKSYLEGLAVTSSPASVGTTRLQFSKKKKTHRSGTYKPLVIDEIREFKQKGTTMAKGTKGTKKTWRSLFNIEEQAETPTEQPAGDDDGDALQAIAEALARMEDRLAAVEAAQASTEQVVDEVQEDVETVKEVVDTEEFARLRDSLPSILKNFGKLNKMATPLPKRNPQGNKNKNFNYL</sequence>